<dbReference type="SMART" id="SM00066">
    <property type="entry name" value="GAL4"/>
    <property type="match status" value="1"/>
</dbReference>
<keyword evidence="6" id="KW-0539">Nucleus</keyword>
<dbReference type="CDD" id="cd00067">
    <property type="entry name" value="GAL4"/>
    <property type="match status" value="1"/>
</dbReference>
<dbReference type="PROSITE" id="PS50048">
    <property type="entry name" value="ZN2_CY6_FUNGAL_2"/>
    <property type="match status" value="1"/>
</dbReference>
<organism evidence="9 10">
    <name type="scientific">Cochliobolus sativus</name>
    <name type="common">Common root rot and spot blotch fungus</name>
    <name type="synonym">Bipolaris sorokiniana</name>
    <dbReference type="NCBI Taxonomy" id="45130"/>
    <lineage>
        <taxon>Eukaryota</taxon>
        <taxon>Fungi</taxon>
        <taxon>Dikarya</taxon>
        <taxon>Ascomycota</taxon>
        <taxon>Pezizomycotina</taxon>
        <taxon>Dothideomycetes</taxon>
        <taxon>Pleosporomycetidae</taxon>
        <taxon>Pleosporales</taxon>
        <taxon>Pleosporineae</taxon>
        <taxon>Pleosporaceae</taxon>
        <taxon>Bipolaris</taxon>
    </lineage>
</organism>
<evidence type="ECO:0000313" key="10">
    <source>
        <dbReference type="Proteomes" id="UP000624244"/>
    </source>
</evidence>
<dbReference type="PRINTS" id="PR00755">
    <property type="entry name" value="AFLATOXINBRP"/>
</dbReference>
<protein>
    <recommendedName>
        <fullName evidence="8">Zn(2)-C6 fungal-type domain-containing protein</fullName>
    </recommendedName>
</protein>
<dbReference type="PANTHER" id="PTHR47660">
    <property type="entry name" value="TRANSCRIPTION FACTOR WITH C2H2 AND ZN(2)-CYS(6) DNA BINDING DOMAIN (EUROFUNG)-RELATED-RELATED"/>
    <property type="match status" value="1"/>
</dbReference>
<dbReference type="GO" id="GO:0045122">
    <property type="term" value="P:aflatoxin biosynthetic process"/>
    <property type="evidence" value="ECO:0007669"/>
    <property type="project" value="InterPro"/>
</dbReference>
<dbReference type="GO" id="GO:0005634">
    <property type="term" value="C:nucleus"/>
    <property type="evidence" value="ECO:0007669"/>
    <property type="project" value="InterPro"/>
</dbReference>
<proteinExistence type="predicted"/>
<dbReference type="InterPro" id="IPR001138">
    <property type="entry name" value="Zn2Cys6_DnaBD"/>
</dbReference>
<feature type="domain" description="Zn(2)-C6 fungal-type" evidence="8">
    <location>
        <begin position="26"/>
        <end position="56"/>
    </location>
</feature>
<dbReference type="Proteomes" id="UP000624244">
    <property type="component" value="Unassembled WGS sequence"/>
</dbReference>
<dbReference type="EMBL" id="WNKQ01000017">
    <property type="protein sequence ID" value="KAF5845892.1"/>
    <property type="molecule type" value="Genomic_DNA"/>
</dbReference>
<sequence>MIGDIVDSQRSPISQPQQQQRAFRESCQNCADSKVRCSKNKPTCARCARRGTPCVYQQSRRAGRKLTYVGQAKQARRAATNTLNDVSSSYTWEVDTGNNDLQLSPPRSDTTPNTTVSQMGPNDSQAVSENFSPLESFPNISGSTEWCSNEIFKALCIQSVPLMRRDDAEFALHISQDLTTLNDEFLNLDDSGRGPVPLDLGSEFLGLPLTWPGTAGDTHPTGYEAEDTSSSRPACNKSCTEVISRLFPELFCSFDSRCERSQPQGESLVNIIASNESMSEAMNSILECECSQDIHVLFVVGLCTSKVMSFYLKAMRRECLKDAQRAGDSYATNDHQRSALDVEGGDSKAEIMAAHMVLGGLHRIQQLLARLSDRLKQTEPEGDLANDYAGPGGLTGNELRNPFPASMLQQLEHSLRAHLRYVFAVCHARLGAHNDNPLSTWTTQCSVECRR</sequence>
<keyword evidence="1" id="KW-0479">Metal-binding</keyword>
<keyword evidence="5" id="KW-0804">Transcription</keyword>
<dbReference type="GO" id="GO:0000981">
    <property type="term" value="F:DNA-binding transcription factor activity, RNA polymerase II-specific"/>
    <property type="evidence" value="ECO:0007669"/>
    <property type="project" value="InterPro"/>
</dbReference>
<dbReference type="Gene3D" id="4.10.240.10">
    <property type="entry name" value="Zn(2)-C6 fungal-type DNA-binding domain"/>
    <property type="match status" value="1"/>
</dbReference>
<evidence type="ECO:0000256" key="4">
    <source>
        <dbReference type="ARBA" id="ARBA00023125"/>
    </source>
</evidence>
<dbReference type="InterPro" id="IPR036864">
    <property type="entry name" value="Zn2-C6_fun-type_DNA-bd_sf"/>
</dbReference>
<dbReference type="SUPFAM" id="SSF57701">
    <property type="entry name" value="Zn2/Cys6 DNA-binding domain"/>
    <property type="match status" value="1"/>
</dbReference>
<reference evidence="9" key="1">
    <citation type="submission" date="2019-11" db="EMBL/GenBank/DDBJ databases">
        <title>Bipolaris sorokiniana Genome sequencing.</title>
        <authorList>
            <person name="Wang H."/>
        </authorList>
    </citation>
    <scope>NUCLEOTIDE SEQUENCE</scope>
</reference>
<evidence type="ECO:0000256" key="7">
    <source>
        <dbReference type="SAM" id="MobiDB-lite"/>
    </source>
</evidence>
<dbReference type="Pfam" id="PF00172">
    <property type="entry name" value="Zn_clus"/>
    <property type="match status" value="1"/>
</dbReference>
<evidence type="ECO:0000313" key="9">
    <source>
        <dbReference type="EMBL" id="KAF5845892.1"/>
    </source>
</evidence>
<feature type="region of interest" description="Disordered" evidence="7">
    <location>
        <begin position="96"/>
        <end position="127"/>
    </location>
</feature>
<name>A0A8H5ZAT3_COCSA</name>
<evidence type="ECO:0000256" key="5">
    <source>
        <dbReference type="ARBA" id="ARBA00023163"/>
    </source>
</evidence>
<keyword evidence="2" id="KW-0862">Zinc</keyword>
<dbReference type="PROSITE" id="PS00463">
    <property type="entry name" value="ZN2_CY6_FUNGAL_1"/>
    <property type="match status" value="1"/>
</dbReference>
<dbReference type="PANTHER" id="PTHR47660:SF2">
    <property type="entry name" value="TRANSCRIPTION FACTOR WITH C2H2 AND ZN(2)-CYS(6) DNA BINDING DOMAIN (EUROFUNG)"/>
    <property type="match status" value="1"/>
</dbReference>
<dbReference type="GO" id="GO:0003677">
    <property type="term" value="F:DNA binding"/>
    <property type="evidence" value="ECO:0007669"/>
    <property type="project" value="UniProtKB-KW"/>
</dbReference>
<evidence type="ECO:0000256" key="6">
    <source>
        <dbReference type="ARBA" id="ARBA00023242"/>
    </source>
</evidence>
<accession>A0A8H5ZAT3</accession>
<comment type="caution">
    <text evidence="9">The sequence shown here is derived from an EMBL/GenBank/DDBJ whole genome shotgun (WGS) entry which is preliminary data.</text>
</comment>
<gene>
    <name evidence="9" type="ORF">GGP41_008373</name>
</gene>
<dbReference type="GO" id="GO:0008270">
    <property type="term" value="F:zinc ion binding"/>
    <property type="evidence" value="ECO:0007669"/>
    <property type="project" value="InterPro"/>
</dbReference>
<keyword evidence="3" id="KW-0805">Transcription regulation</keyword>
<evidence type="ECO:0000259" key="8">
    <source>
        <dbReference type="PROSITE" id="PS50048"/>
    </source>
</evidence>
<evidence type="ECO:0000256" key="1">
    <source>
        <dbReference type="ARBA" id="ARBA00022723"/>
    </source>
</evidence>
<dbReference type="InterPro" id="IPR013700">
    <property type="entry name" value="AflR"/>
</dbReference>
<evidence type="ECO:0000256" key="3">
    <source>
        <dbReference type="ARBA" id="ARBA00023015"/>
    </source>
</evidence>
<dbReference type="Pfam" id="PF08493">
    <property type="entry name" value="AflR"/>
    <property type="match status" value="1"/>
</dbReference>
<evidence type="ECO:0000256" key="2">
    <source>
        <dbReference type="ARBA" id="ARBA00022833"/>
    </source>
</evidence>
<dbReference type="AlphaFoldDB" id="A0A8H5ZAT3"/>
<keyword evidence="4" id="KW-0238">DNA-binding</keyword>